<reference evidence="13" key="1">
    <citation type="submission" date="2025-08" db="UniProtKB">
        <authorList>
            <consortium name="RefSeq"/>
        </authorList>
    </citation>
    <scope>IDENTIFICATION</scope>
    <source>
        <tissue evidence="13">Tentacle</tissue>
    </source>
</reference>
<dbReference type="KEGG" id="aten:116307099"/>
<feature type="transmembrane region" description="Helical" evidence="10">
    <location>
        <begin position="189"/>
        <end position="210"/>
    </location>
</feature>
<keyword evidence="7" id="KW-0675">Receptor</keyword>
<evidence type="ECO:0000256" key="1">
    <source>
        <dbReference type="ARBA" id="ARBA00004651"/>
    </source>
</evidence>
<organism evidence="12 13">
    <name type="scientific">Actinia tenebrosa</name>
    <name type="common">Australian red waratah sea anemone</name>
    <dbReference type="NCBI Taxonomy" id="6105"/>
    <lineage>
        <taxon>Eukaryota</taxon>
        <taxon>Metazoa</taxon>
        <taxon>Cnidaria</taxon>
        <taxon>Anthozoa</taxon>
        <taxon>Hexacorallia</taxon>
        <taxon>Actiniaria</taxon>
        <taxon>Actiniidae</taxon>
        <taxon>Actinia</taxon>
    </lineage>
</organism>
<keyword evidence="6 10" id="KW-0472">Membrane</keyword>
<sequence length="321" mass="35711">MAVFFDSEKGIWNTSVLEFSLMLEDALRHDLQSYITLITGVVLAVLGPLTTIANAIVIAAIWKDPFKQLRRSPSNIIIASMATCDVLVGTICSVLLAFWFISLSLDAQLPNYYTLVTVALTSSLIGISIMHVLALTIDRIVAVANPLLYKSRVTRKRVLTAVFLIWISILAVELLQIPNHKTSTIMTMVIMVVFGVVEITLSILWVYIIVTVRKETKKIRTNVGLGGDTRTFLERERKTTKAILTVLVLFLICFPPFQITFMIGLLCFSCKGHLNVLLTLLCFSTIVANSNSLVNPFLYAFRLPKFAKPIALILKLLCPCT</sequence>
<dbReference type="PRINTS" id="PR00237">
    <property type="entry name" value="GPCRRHODOPSN"/>
</dbReference>
<dbReference type="PROSITE" id="PS50262">
    <property type="entry name" value="G_PROTEIN_RECEP_F1_2"/>
    <property type="match status" value="1"/>
</dbReference>
<evidence type="ECO:0000313" key="13">
    <source>
        <dbReference type="RefSeq" id="XP_031573106.1"/>
    </source>
</evidence>
<feature type="transmembrane region" description="Helical" evidence="10">
    <location>
        <begin position="242"/>
        <end position="265"/>
    </location>
</feature>
<dbReference type="GO" id="GO:0005886">
    <property type="term" value="C:plasma membrane"/>
    <property type="evidence" value="ECO:0007669"/>
    <property type="project" value="UniProtKB-SubCell"/>
</dbReference>
<dbReference type="GO" id="GO:0004930">
    <property type="term" value="F:G protein-coupled receptor activity"/>
    <property type="evidence" value="ECO:0007669"/>
    <property type="project" value="UniProtKB-KW"/>
</dbReference>
<keyword evidence="9" id="KW-0807">Transducer</keyword>
<dbReference type="SUPFAM" id="SSF81321">
    <property type="entry name" value="Family A G protein-coupled receptor-like"/>
    <property type="match status" value="1"/>
</dbReference>
<dbReference type="Gene3D" id="1.20.1070.10">
    <property type="entry name" value="Rhodopsin 7-helix transmembrane proteins"/>
    <property type="match status" value="1"/>
</dbReference>
<protein>
    <submittedName>
        <fullName evidence="13">Adenosine receptor A2a-like</fullName>
    </submittedName>
</protein>
<comment type="subcellular location">
    <subcellularLocation>
        <location evidence="1">Cell membrane</location>
        <topology evidence="1">Multi-pass membrane protein</topology>
    </subcellularLocation>
</comment>
<name>A0A6P8IZY2_ACTTE</name>
<evidence type="ECO:0000259" key="11">
    <source>
        <dbReference type="PROSITE" id="PS50262"/>
    </source>
</evidence>
<evidence type="ECO:0000256" key="6">
    <source>
        <dbReference type="ARBA" id="ARBA00023136"/>
    </source>
</evidence>
<evidence type="ECO:0000256" key="4">
    <source>
        <dbReference type="ARBA" id="ARBA00022989"/>
    </source>
</evidence>
<gene>
    <name evidence="13" type="primary">LOC116307099</name>
</gene>
<dbReference type="GeneID" id="116307099"/>
<evidence type="ECO:0000256" key="8">
    <source>
        <dbReference type="ARBA" id="ARBA00023180"/>
    </source>
</evidence>
<dbReference type="PANTHER" id="PTHR24246:SF27">
    <property type="entry name" value="ADENOSINE RECEPTOR, ISOFORM A"/>
    <property type="match status" value="1"/>
</dbReference>
<keyword evidence="12" id="KW-1185">Reference proteome</keyword>
<evidence type="ECO:0000256" key="3">
    <source>
        <dbReference type="ARBA" id="ARBA00022692"/>
    </source>
</evidence>
<keyword evidence="5" id="KW-0297">G-protein coupled receptor</keyword>
<feature type="transmembrane region" description="Helical" evidence="10">
    <location>
        <begin position="158"/>
        <end position="177"/>
    </location>
</feature>
<feature type="transmembrane region" description="Helical" evidence="10">
    <location>
        <begin position="74"/>
        <end position="101"/>
    </location>
</feature>
<evidence type="ECO:0000256" key="9">
    <source>
        <dbReference type="ARBA" id="ARBA00023224"/>
    </source>
</evidence>
<proteinExistence type="predicted"/>
<keyword evidence="2" id="KW-1003">Cell membrane</keyword>
<feature type="transmembrane region" description="Helical" evidence="10">
    <location>
        <begin position="34"/>
        <end position="62"/>
    </location>
</feature>
<evidence type="ECO:0000256" key="5">
    <source>
        <dbReference type="ARBA" id="ARBA00023040"/>
    </source>
</evidence>
<dbReference type="RefSeq" id="XP_031573106.1">
    <property type="nucleotide sequence ID" value="XM_031717246.1"/>
</dbReference>
<accession>A0A6P8IZY2</accession>
<feature type="transmembrane region" description="Helical" evidence="10">
    <location>
        <begin position="277"/>
        <end position="301"/>
    </location>
</feature>
<feature type="transmembrane region" description="Helical" evidence="10">
    <location>
        <begin position="113"/>
        <end position="137"/>
    </location>
</feature>
<dbReference type="Proteomes" id="UP000515163">
    <property type="component" value="Unplaced"/>
</dbReference>
<dbReference type="InParanoid" id="A0A6P8IZY2"/>
<keyword evidence="8" id="KW-0325">Glycoprotein</keyword>
<evidence type="ECO:0000313" key="12">
    <source>
        <dbReference type="Proteomes" id="UP000515163"/>
    </source>
</evidence>
<keyword evidence="3 10" id="KW-0812">Transmembrane</keyword>
<feature type="domain" description="G-protein coupled receptors family 1 profile" evidence="11">
    <location>
        <begin position="53"/>
        <end position="299"/>
    </location>
</feature>
<evidence type="ECO:0000256" key="7">
    <source>
        <dbReference type="ARBA" id="ARBA00023170"/>
    </source>
</evidence>
<dbReference type="OrthoDB" id="10042731at2759"/>
<dbReference type="Pfam" id="PF00001">
    <property type="entry name" value="7tm_1"/>
    <property type="match status" value="1"/>
</dbReference>
<dbReference type="PANTHER" id="PTHR24246">
    <property type="entry name" value="OLFACTORY RECEPTOR AND ADENOSINE RECEPTOR"/>
    <property type="match status" value="1"/>
</dbReference>
<evidence type="ECO:0000256" key="2">
    <source>
        <dbReference type="ARBA" id="ARBA00022475"/>
    </source>
</evidence>
<dbReference type="AlphaFoldDB" id="A0A6P8IZY2"/>
<dbReference type="InterPro" id="IPR017452">
    <property type="entry name" value="GPCR_Rhodpsn_7TM"/>
</dbReference>
<evidence type="ECO:0000256" key="10">
    <source>
        <dbReference type="SAM" id="Phobius"/>
    </source>
</evidence>
<dbReference type="InterPro" id="IPR000276">
    <property type="entry name" value="GPCR_Rhodpsn"/>
</dbReference>
<keyword evidence="4 10" id="KW-1133">Transmembrane helix</keyword>